<reference evidence="2 3" key="1">
    <citation type="submission" date="2019-05" db="EMBL/GenBank/DDBJ databases">
        <title>Emergence of the Ug99 lineage of the wheat stem rust pathogen through somatic hybridization.</title>
        <authorList>
            <person name="Li F."/>
            <person name="Upadhyaya N.M."/>
            <person name="Sperschneider J."/>
            <person name="Matny O."/>
            <person name="Nguyen-Phuc H."/>
            <person name="Mago R."/>
            <person name="Raley C."/>
            <person name="Miller M.E."/>
            <person name="Silverstein K.A.T."/>
            <person name="Henningsen E."/>
            <person name="Hirsch C.D."/>
            <person name="Visser B."/>
            <person name="Pretorius Z.A."/>
            <person name="Steffenson B.J."/>
            <person name="Schwessinger B."/>
            <person name="Dodds P.N."/>
            <person name="Figueroa M."/>
        </authorList>
    </citation>
    <scope>NUCLEOTIDE SEQUENCE [LARGE SCALE GENOMIC DNA]</scope>
    <source>
        <strain evidence="2">21-0</strain>
    </source>
</reference>
<organism evidence="2 3">
    <name type="scientific">Puccinia graminis f. sp. tritici</name>
    <dbReference type="NCBI Taxonomy" id="56615"/>
    <lineage>
        <taxon>Eukaryota</taxon>
        <taxon>Fungi</taxon>
        <taxon>Dikarya</taxon>
        <taxon>Basidiomycota</taxon>
        <taxon>Pucciniomycotina</taxon>
        <taxon>Pucciniomycetes</taxon>
        <taxon>Pucciniales</taxon>
        <taxon>Pucciniaceae</taxon>
        <taxon>Puccinia</taxon>
    </lineage>
</organism>
<accession>A0A5B0MVS4</accession>
<name>A0A5B0MVS4_PUCGR</name>
<feature type="region of interest" description="Disordered" evidence="1">
    <location>
        <begin position="71"/>
        <end position="97"/>
    </location>
</feature>
<protein>
    <submittedName>
        <fullName evidence="2">Uncharacterized protein</fullName>
    </submittedName>
</protein>
<feature type="compositionally biased region" description="Acidic residues" evidence="1">
    <location>
        <begin position="72"/>
        <end position="97"/>
    </location>
</feature>
<dbReference type="Proteomes" id="UP000324748">
    <property type="component" value="Unassembled WGS sequence"/>
</dbReference>
<evidence type="ECO:0000256" key="1">
    <source>
        <dbReference type="SAM" id="MobiDB-lite"/>
    </source>
</evidence>
<dbReference type="AlphaFoldDB" id="A0A5B0MVS4"/>
<proteinExistence type="predicted"/>
<sequence length="128" mass="14670">MYYETEAIEDDIRKFTYTVLRLRSKKAVVRVRDYLAGSDSSSPALKPTYRVSSSRVMQAIQPLIQNSLEWCEISDEEEEEDDDGDGEDEDDGDDNDNGEWRCVAIALGMIITEIIPEICIKYYINIAF</sequence>
<dbReference type="EMBL" id="VSWC01000131">
    <property type="protein sequence ID" value="KAA1080917.1"/>
    <property type="molecule type" value="Genomic_DNA"/>
</dbReference>
<comment type="caution">
    <text evidence="2">The sequence shown here is derived from an EMBL/GenBank/DDBJ whole genome shotgun (WGS) entry which is preliminary data.</text>
</comment>
<evidence type="ECO:0000313" key="2">
    <source>
        <dbReference type="EMBL" id="KAA1080917.1"/>
    </source>
</evidence>
<evidence type="ECO:0000313" key="3">
    <source>
        <dbReference type="Proteomes" id="UP000324748"/>
    </source>
</evidence>
<gene>
    <name evidence="2" type="ORF">PGT21_025333</name>
</gene>
<keyword evidence="3" id="KW-1185">Reference proteome</keyword>